<dbReference type="Proteomes" id="UP000823877">
    <property type="component" value="Unassembled WGS sequence"/>
</dbReference>
<accession>A0A9D2MIU1</accession>
<dbReference type="InterPro" id="IPR025150">
    <property type="entry name" value="GH123_cat"/>
</dbReference>
<dbReference type="SUPFAM" id="SSF51445">
    <property type="entry name" value="(Trans)glycosidases"/>
    <property type="match status" value="1"/>
</dbReference>
<dbReference type="EMBL" id="DWXN01000010">
    <property type="protein sequence ID" value="HJB75034.1"/>
    <property type="molecule type" value="Genomic_DNA"/>
</dbReference>
<protein>
    <submittedName>
        <fullName evidence="2">DUF4091 domain-containing protein</fullName>
    </submittedName>
</protein>
<name>A0A9D2MIU1_9FIRM</name>
<evidence type="ECO:0000313" key="2">
    <source>
        <dbReference type="EMBL" id="HJB75034.1"/>
    </source>
</evidence>
<proteinExistence type="predicted"/>
<reference evidence="2" key="1">
    <citation type="journal article" date="2021" name="PeerJ">
        <title>Extensive microbial diversity within the chicken gut microbiome revealed by metagenomics and culture.</title>
        <authorList>
            <person name="Gilroy R."/>
            <person name="Ravi A."/>
            <person name="Getino M."/>
            <person name="Pursley I."/>
            <person name="Horton D.L."/>
            <person name="Alikhan N.F."/>
            <person name="Baker D."/>
            <person name="Gharbi K."/>
            <person name="Hall N."/>
            <person name="Watson M."/>
            <person name="Adriaenssens E.M."/>
            <person name="Foster-Nyarko E."/>
            <person name="Jarju S."/>
            <person name="Secka A."/>
            <person name="Antonio M."/>
            <person name="Oren A."/>
            <person name="Chaudhuri R.R."/>
            <person name="La Ragione R."/>
            <person name="Hildebrand F."/>
            <person name="Pallen M.J."/>
        </authorList>
    </citation>
    <scope>NUCLEOTIDE SEQUENCE</scope>
    <source>
        <strain evidence="2">CHK188-16595</strain>
    </source>
</reference>
<evidence type="ECO:0000313" key="3">
    <source>
        <dbReference type="Proteomes" id="UP000823877"/>
    </source>
</evidence>
<gene>
    <name evidence="2" type="ORF">IAA37_05085</name>
</gene>
<feature type="domain" description="Glycoside hydrolase 123 catalytic" evidence="1">
    <location>
        <begin position="160"/>
        <end position="491"/>
    </location>
</feature>
<dbReference type="AlphaFoldDB" id="A0A9D2MIU1"/>
<dbReference type="Pfam" id="PF13320">
    <property type="entry name" value="GH123_cat"/>
    <property type="match status" value="1"/>
</dbReference>
<evidence type="ECO:0000259" key="1">
    <source>
        <dbReference type="Pfam" id="PF13320"/>
    </source>
</evidence>
<comment type="caution">
    <text evidence="2">The sequence shown here is derived from an EMBL/GenBank/DDBJ whole genome shotgun (WGS) entry which is preliminary data.</text>
</comment>
<organism evidence="2 3">
    <name type="scientific">Candidatus Eubacterium faecale</name>
    <dbReference type="NCBI Taxonomy" id="2838568"/>
    <lineage>
        <taxon>Bacteria</taxon>
        <taxon>Bacillati</taxon>
        <taxon>Bacillota</taxon>
        <taxon>Clostridia</taxon>
        <taxon>Eubacteriales</taxon>
        <taxon>Eubacteriaceae</taxon>
        <taxon>Eubacterium</taxon>
    </lineage>
</organism>
<dbReference type="InterPro" id="IPR017853">
    <property type="entry name" value="GH"/>
</dbReference>
<sequence length="539" mass="61956">MNGSKIQILSSLEKVFSDSKNNYKEYGGFSMLKNEKKSFQVVFCASKGQKIRFDVDSPLEQYFTYSYVKQIPAKLTRPKKCDEYYIDGNRHAFPDLLIPLEDHVFTAEYTGFNSVWVQIAGEPEPGTFAAEFTCGTEKAKLTIEIIDAVLPKQELIYTNWFHTDCLMSYYGFPAFSPEYWQCAENFLRRAAEYGMNCVLTPLFTPPLDTQVGGERPTVQLVDVTVTGRNSYAFGFDKLDRWIEMCEKCGIQYFEMSHLFTQWGAKHAPKIMAQKNGAQKKIFGWRTKASGEKYTAFLQHFAASLKNYIDKKGIKDRCIFHVSDEPAKRQLKAYSKASEIIQKNFKGFKITDALSDFSFYKNGVVETPVPSTDHIDPFISKVPELWAYYCSAQSEKYVSNRFFDMPSERNRVIGFQLYKFAVKGFLHWGYNFYYTRFSKRLADPFTEPDAGAKFPAGDSFVVYPGKDLNPLDSLRLHVFYDGLQDMLALRLLENLAGRDKAIAVLEKGTDKPITFSEYPHSAEWLLSTRERINAEIKKYL</sequence>
<reference evidence="2" key="2">
    <citation type="submission" date="2021-04" db="EMBL/GenBank/DDBJ databases">
        <authorList>
            <person name="Gilroy R."/>
        </authorList>
    </citation>
    <scope>NUCLEOTIDE SEQUENCE</scope>
    <source>
        <strain evidence="2">CHK188-16595</strain>
    </source>
</reference>